<feature type="compositionally biased region" description="Basic and acidic residues" evidence="5">
    <location>
        <begin position="147"/>
        <end position="161"/>
    </location>
</feature>
<dbReference type="AlphaFoldDB" id="A0A0D1Z837"/>
<feature type="compositionally biased region" description="Basic and acidic residues" evidence="5">
    <location>
        <begin position="179"/>
        <end position="188"/>
    </location>
</feature>
<dbReference type="SUPFAM" id="SSF75620">
    <property type="entry name" value="Release factor"/>
    <property type="match status" value="1"/>
</dbReference>
<evidence type="ECO:0000256" key="4">
    <source>
        <dbReference type="ARBA" id="ARBA00023128"/>
    </source>
</evidence>
<proteinExistence type="inferred from homology"/>
<evidence type="ECO:0000256" key="3">
    <source>
        <dbReference type="ARBA" id="ARBA00022946"/>
    </source>
</evidence>
<evidence type="ECO:0000259" key="6">
    <source>
        <dbReference type="Pfam" id="PF00472"/>
    </source>
</evidence>
<keyword evidence="8" id="KW-1185">Reference proteome</keyword>
<dbReference type="OrthoDB" id="277888at2759"/>
<feature type="compositionally biased region" description="Acidic residues" evidence="5">
    <location>
        <begin position="196"/>
        <end position="212"/>
    </location>
</feature>
<dbReference type="PANTHER" id="PTHR46203">
    <property type="entry name" value="PROBABLE PEPTIDE CHAIN RELEASE FACTOR C12ORF65"/>
    <property type="match status" value="1"/>
</dbReference>
<evidence type="ECO:0000256" key="2">
    <source>
        <dbReference type="ARBA" id="ARBA00010835"/>
    </source>
</evidence>
<feature type="compositionally biased region" description="Basic and acidic residues" evidence="5">
    <location>
        <begin position="222"/>
        <end position="238"/>
    </location>
</feature>
<dbReference type="OMA" id="SPVICCT"/>
<dbReference type="GO" id="GO:0032543">
    <property type="term" value="P:mitochondrial translation"/>
    <property type="evidence" value="ECO:0007669"/>
    <property type="project" value="UniProtKB-ARBA"/>
</dbReference>
<comment type="subcellular location">
    <subcellularLocation>
        <location evidence="1">Mitochondrion</location>
    </subcellularLocation>
</comment>
<gene>
    <name evidence="7" type="ORF">PV10_05514</name>
</gene>
<feature type="domain" description="Prokaryotic-type class I peptide chain release factors" evidence="6">
    <location>
        <begin position="84"/>
        <end position="180"/>
    </location>
</feature>
<dbReference type="HOGENOM" id="CLU_089470_1_1_1"/>
<dbReference type="InterPro" id="IPR045853">
    <property type="entry name" value="Pep_chain_release_fac_I_sf"/>
</dbReference>
<evidence type="ECO:0000313" key="7">
    <source>
        <dbReference type="EMBL" id="KIV90912.1"/>
    </source>
</evidence>
<evidence type="ECO:0000256" key="1">
    <source>
        <dbReference type="ARBA" id="ARBA00004173"/>
    </source>
</evidence>
<dbReference type="FunFam" id="3.30.160.20:FF:000065">
    <property type="entry name" value="Peptidyl-tRNA hydrolase domain protein"/>
    <property type="match status" value="1"/>
</dbReference>
<dbReference type="EMBL" id="KN847523">
    <property type="protein sequence ID" value="KIV90912.1"/>
    <property type="molecule type" value="Genomic_DNA"/>
</dbReference>
<keyword evidence="3" id="KW-0809">Transit peptide</keyword>
<comment type="similarity">
    <text evidence="2">Belongs to the prokaryotic/mitochondrial release factor family.</text>
</comment>
<sequence>MHHHQSMLPYSRGIQLSGLLRCVPRRQQFLVDTELRRASYETALIPSPVICCTNKTFSRLTCSRPFSSHAIHQKKSTLPPKPTLPDETLTHVYLKGSGPGGQKINKTNSAVQMTHGPTGIVVKSQATRSRSQNYKIARRILAEKVDQAENGPESRVEMKRLRDSKKKRSAEKKRRRKYRALEEAKEALPDGTSNEPLEDIEGELEHDVEDQGQGEPTLESDTPGKGRPEDPILEDKKT</sequence>
<dbReference type="Gene3D" id="3.30.160.20">
    <property type="match status" value="1"/>
</dbReference>
<protein>
    <recommendedName>
        <fullName evidence="6">Prokaryotic-type class I peptide chain release factors domain-containing protein</fullName>
    </recommendedName>
</protein>
<dbReference type="VEuPathDB" id="FungiDB:PV10_05514"/>
<dbReference type="GO" id="GO:0005739">
    <property type="term" value="C:mitochondrion"/>
    <property type="evidence" value="ECO:0007669"/>
    <property type="project" value="UniProtKB-SubCell"/>
</dbReference>
<dbReference type="GeneID" id="27323359"/>
<dbReference type="Pfam" id="PF00472">
    <property type="entry name" value="RF-1"/>
    <property type="match status" value="1"/>
</dbReference>
<name>A0A0D1Z837_EXOME</name>
<feature type="region of interest" description="Disordered" evidence="5">
    <location>
        <begin position="147"/>
        <end position="238"/>
    </location>
</feature>
<organism evidence="7 8">
    <name type="scientific">Exophiala mesophila</name>
    <name type="common">Black yeast-like fungus</name>
    <dbReference type="NCBI Taxonomy" id="212818"/>
    <lineage>
        <taxon>Eukaryota</taxon>
        <taxon>Fungi</taxon>
        <taxon>Dikarya</taxon>
        <taxon>Ascomycota</taxon>
        <taxon>Pezizomycotina</taxon>
        <taxon>Eurotiomycetes</taxon>
        <taxon>Chaetothyriomycetidae</taxon>
        <taxon>Chaetothyriales</taxon>
        <taxon>Herpotrichiellaceae</taxon>
        <taxon>Exophiala</taxon>
    </lineage>
</organism>
<dbReference type="Proteomes" id="UP000054302">
    <property type="component" value="Unassembled WGS sequence"/>
</dbReference>
<dbReference type="PANTHER" id="PTHR46203:SF1">
    <property type="entry name" value="MITOCHONDRIAL TRANSLATION RELEASE FACTOR IN RESCUE"/>
    <property type="match status" value="1"/>
</dbReference>
<feature type="compositionally biased region" description="Basic residues" evidence="5">
    <location>
        <begin position="162"/>
        <end position="178"/>
    </location>
</feature>
<evidence type="ECO:0000256" key="5">
    <source>
        <dbReference type="SAM" id="MobiDB-lite"/>
    </source>
</evidence>
<dbReference type="RefSeq" id="XP_016222486.1">
    <property type="nucleotide sequence ID" value="XM_016370193.1"/>
</dbReference>
<dbReference type="InterPro" id="IPR000352">
    <property type="entry name" value="Pep_chain_release_fac_I"/>
</dbReference>
<evidence type="ECO:0000313" key="8">
    <source>
        <dbReference type="Proteomes" id="UP000054302"/>
    </source>
</evidence>
<dbReference type="GO" id="GO:0003747">
    <property type="term" value="F:translation release factor activity"/>
    <property type="evidence" value="ECO:0007669"/>
    <property type="project" value="InterPro"/>
</dbReference>
<accession>A0A0D1Z837</accession>
<dbReference type="STRING" id="212818.A0A0D1Z837"/>
<dbReference type="InterPro" id="IPR052405">
    <property type="entry name" value="Mito_Transl_Release_Factor"/>
</dbReference>
<keyword evidence="4" id="KW-0496">Mitochondrion</keyword>
<reference evidence="7 8" key="1">
    <citation type="submission" date="2015-01" db="EMBL/GenBank/DDBJ databases">
        <title>The Genome Sequence of Exophiala mesophila CBS40295.</title>
        <authorList>
            <consortium name="The Broad Institute Genomics Platform"/>
            <person name="Cuomo C."/>
            <person name="de Hoog S."/>
            <person name="Gorbushina A."/>
            <person name="Stielow B."/>
            <person name="Teixiera M."/>
            <person name="Abouelleil A."/>
            <person name="Chapman S.B."/>
            <person name="Priest M."/>
            <person name="Young S.K."/>
            <person name="Wortman J."/>
            <person name="Nusbaum C."/>
            <person name="Birren B."/>
        </authorList>
    </citation>
    <scope>NUCLEOTIDE SEQUENCE [LARGE SCALE GENOMIC DNA]</scope>
    <source>
        <strain evidence="7 8">CBS 40295</strain>
    </source>
</reference>